<comment type="caution">
    <text evidence="3">The sequence shown here is derived from an EMBL/GenBank/DDBJ whole genome shotgun (WGS) entry which is preliminary data.</text>
</comment>
<gene>
    <name evidence="3" type="ORF">EKM59_07005</name>
</gene>
<dbReference type="PANTHER" id="PTHR37483">
    <property type="entry name" value="UPF0125 PROTEIN RATB"/>
    <property type="match status" value="1"/>
</dbReference>
<proteinExistence type="inferred from homology"/>
<organism evidence="3 4">
    <name type="scientific">Legionella septentrionalis</name>
    <dbReference type="NCBI Taxonomy" id="2498109"/>
    <lineage>
        <taxon>Bacteria</taxon>
        <taxon>Pseudomonadati</taxon>
        <taxon>Pseudomonadota</taxon>
        <taxon>Gammaproteobacteria</taxon>
        <taxon>Legionellales</taxon>
        <taxon>Legionellaceae</taxon>
        <taxon>Legionella</taxon>
    </lineage>
</organism>
<evidence type="ECO:0000313" key="3">
    <source>
        <dbReference type="EMBL" id="RUQ85277.1"/>
    </source>
</evidence>
<dbReference type="InterPro" id="IPR016155">
    <property type="entry name" value="Mopterin_synth/thiamin_S_b"/>
</dbReference>
<dbReference type="AlphaFoldDB" id="A0A3S0XG33"/>
<reference evidence="3 4" key="1">
    <citation type="submission" date="2018-12" db="EMBL/GenBank/DDBJ databases">
        <title>Legionella sp,whole genome shotgun sequence.</title>
        <authorList>
            <person name="Wu H."/>
        </authorList>
    </citation>
    <scope>NUCLEOTIDE SEQUENCE [LARGE SCALE GENOMIC DNA]</scope>
    <source>
        <strain evidence="4">km714</strain>
    </source>
</reference>
<sequence length="90" mass="10239">METVELVYIPLNGEPVHLHLQVPTGTTAKEAIHRTDLQEKYPEVASLPIGIFSKPISPDTVLKTGDRIEIYRPLLVDPKEKRRQRARRNG</sequence>
<evidence type="ECO:0000313" key="4">
    <source>
        <dbReference type="Proteomes" id="UP000288012"/>
    </source>
</evidence>
<dbReference type="Pfam" id="PF03658">
    <property type="entry name" value="Ub-RnfH"/>
    <property type="match status" value="1"/>
</dbReference>
<dbReference type="InterPro" id="IPR005346">
    <property type="entry name" value="RnfH"/>
</dbReference>
<comment type="similarity">
    <text evidence="1 2">Belongs to the UPF0125 (RnfH) family.</text>
</comment>
<dbReference type="NCBIfam" id="NF002490">
    <property type="entry name" value="PRK01777.1"/>
    <property type="match status" value="1"/>
</dbReference>
<dbReference type="Proteomes" id="UP000288012">
    <property type="component" value="Unassembled WGS sequence"/>
</dbReference>
<dbReference type="InterPro" id="IPR037021">
    <property type="entry name" value="RnfH_sf"/>
</dbReference>
<dbReference type="SUPFAM" id="SSF54285">
    <property type="entry name" value="MoaD/ThiS"/>
    <property type="match status" value="1"/>
</dbReference>
<dbReference type="Gene3D" id="3.10.20.280">
    <property type="entry name" value="RnfH-like"/>
    <property type="match status" value="1"/>
</dbReference>
<protein>
    <recommendedName>
        <fullName evidence="2">UPF0125 protein EKM59_07005</fullName>
    </recommendedName>
</protein>
<keyword evidence="4" id="KW-1185">Reference proteome</keyword>
<accession>A0A3S0XG33</accession>
<evidence type="ECO:0000256" key="2">
    <source>
        <dbReference type="HAMAP-Rule" id="MF_00460"/>
    </source>
</evidence>
<dbReference type="HAMAP" id="MF_00460">
    <property type="entry name" value="UPF0125_RnfH"/>
    <property type="match status" value="1"/>
</dbReference>
<dbReference type="RefSeq" id="WP_126954262.1">
    <property type="nucleotide sequence ID" value="NZ_RZGR01000018.1"/>
</dbReference>
<dbReference type="PANTHER" id="PTHR37483:SF1">
    <property type="entry name" value="UPF0125 PROTEIN RATB"/>
    <property type="match status" value="1"/>
</dbReference>
<name>A0A3S0XG33_9GAMM</name>
<evidence type="ECO:0000256" key="1">
    <source>
        <dbReference type="ARBA" id="ARBA00010645"/>
    </source>
</evidence>
<dbReference type="EMBL" id="RZGR01000018">
    <property type="protein sequence ID" value="RUQ85277.1"/>
    <property type="molecule type" value="Genomic_DNA"/>
</dbReference>